<proteinExistence type="predicted"/>
<organism evidence="3 4">
    <name type="scientific">Streptomyces anulatus</name>
    <name type="common">Streptomyces chrysomallus</name>
    <dbReference type="NCBI Taxonomy" id="1892"/>
    <lineage>
        <taxon>Bacteria</taxon>
        <taxon>Bacillati</taxon>
        <taxon>Actinomycetota</taxon>
        <taxon>Actinomycetes</taxon>
        <taxon>Kitasatosporales</taxon>
        <taxon>Streptomycetaceae</taxon>
        <taxon>Streptomyces</taxon>
    </lineage>
</organism>
<feature type="signal peptide" evidence="2">
    <location>
        <begin position="1"/>
        <end position="42"/>
    </location>
</feature>
<evidence type="ECO:0000313" key="4">
    <source>
        <dbReference type="Proteomes" id="UP000470951"/>
    </source>
</evidence>
<feature type="compositionally biased region" description="Low complexity" evidence="1">
    <location>
        <begin position="106"/>
        <end position="117"/>
    </location>
</feature>
<evidence type="ECO:0000313" key="3">
    <source>
        <dbReference type="EMBL" id="NEB99880.1"/>
    </source>
</evidence>
<dbReference type="RefSeq" id="WP_164269730.1">
    <property type="nucleotide sequence ID" value="NZ_JAAGMS010000200.1"/>
</dbReference>
<reference evidence="3 4" key="1">
    <citation type="submission" date="2020-01" db="EMBL/GenBank/DDBJ databases">
        <title>Insect and environment-associated Actinomycetes.</title>
        <authorList>
            <person name="Currrie C."/>
            <person name="Chevrette M."/>
            <person name="Carlson C."/>
            <person name="Stubbendieck R."/>
            <person name="Wendt-Pienkowski E."/>
        </authorList>
    </citation>
    <scope>NUCLEOTIDE SEQUENCE [LARGE SCALE GENOMIC DNA]</scope>
    <source>
        <strain evidence="3 4">SID7903</strain>
    </source>
</reference>
<name>A0A7K3RCE0_STRAQ</name>
<dbReference type="AlphaFoldDB" id="A0A7K3RCE0"/>
<evidence type="ECO:0000256" key="1">
    <source>
        <dbReference type="SAM" id="MobiDB-lite"/>
    </source>
</evidence>
<comment type="caution">
    <text evidence="3">The sequence shown here is derived from an EMBL/GenBank/DDBJ whole genome shotgun (WGS) entry which is preliminary data.</text>
</comment>
<feature type="compositionally biased region" description="Low complexity" evidence="1">
    <location>
        <begin position="138"/>
        <end position="151"/>
    </location>
</feature>
<dbReference type="EMBL" id="JAAGMS010000200">
    <property type="protein sequence ID" value="NEB99880.1"/>
    <property type="molecule type" value="Genomic_DNA"/>
</dbReference>
<sequence length="874" mass="90377">MTHIRSTGHTGRGRQTARGAAAGTVTGALVAAAALLSPGAAAAPAAPAPEVPPAVTATTLADGERLEVLPGGGVATQPGFRIVSQDGGPAGRYAYALSGDELTVLPTGRTGRTTPTRADLDPRSEQTGGRPGPSGRLAGPSSAPRGGTAGSAAAATYPVTFSVANSVQEAGSLMRVWNSTTWQPYDVETEQFALRGTASLPPGNYFALTVYGGYDRPNYLLAKSFKVTSAAVKVTFDQAGAKETGIRTDDGSVTRTTAAVSASLPNGQIMGYAGGGRSQVFVTPFIASGSALHIHEVQGRKGASRQRPSPVRYDLSHTFERAVPADPVAKVRQADLAETELTVRGGGQYRSGFLQTVPNTPYGGVYLSSNVPVAGFLTEYVTPGLSFSRIAGYGTHTFQLPDRTLQQGVNRGESVGRAPYAPTGGKKYVASRLRDDLVLYGPFSFSDSDGAFGRDAGATQSYRLSTDGETVTEVTGKPAQSSVSLKLPPGRKTYELVRTVTRDGETPFSRLSDKLISEWGFTSGTTTTRTDLGLPDIGFRVSGLGLRNETGPTPSRVIATVNAPDGTPRLRGLEFSVDGGTTWTPIPVEGTSATAEGEVPVPQNTRYVSLRATGSDERTGTTVRQTVSRAFAGPAGVALPPRTAGATAVSGVTVNENKPLVLDGLAHGSSAVFPVEFTATDPSGIAGGSFLLYQGAYNKPDAVLADSTAHCRPVDATTSTCSGLVSLAPHTELGDNASAGVWKVAVAAHANDGQGVADQQEAGAFRMMRKAVLAAADAAPEPVTAGGDLTVTSRLTASDWTDEGYAAYAGQPVTLQFRQSGTTAWSDVRTVTSGADGSVTTTLRAWKNGDWRWAFAANPAATAASSAADYVEVK</sequence>
<accession>A0A7K3RCE0</accession>
<evidence type="ECO:0000256" key="2">
    <source>
        <dbReference type="SAM" id="SignalP"/>
    </source>
</evidence>
<protein>
    <submittedName>
        <fullName evidence="3">Uncharacterized protein</fullName>
    </submittedName>
</protein>
<feature type="region of interest" description="Disordered" evidence="1">
    <location>
        <begin position="104"/>
        <end position="151"/>
    </location>
</feature>
<dbReference type="Proteomes" id="UP000470951">
    <property type="component" value="Unassembled WGS sequence"/>
</dbReference>
<keyword evidence="2" id="KW-0732">Signal</keyword>
<feature type="chain" id="PRO_5029799637" evidence="2">
    <location>
        <begin position="43"/>
        <end position="874"/>
    </location>
</feature>
<gene>
    <name evidence="3" type="ORF">G3I58_18120</name>
</gene>